<keyword evidence="1" id="KW-0812">Transmembrane</keyword>
<evidence type="ECO:0000313" key="3">
    <source>
        <dbReference type="Proteomes" id="UP000186309"/>
    </source>
</evidence>
<dbReference type="STRING" id="1387353.BSF38_05308"/>
<evidence type="ECO:0008006" key="4">
    <source>
        <dbReference type="Google" id="ProtNLM"/>
    </source>
</evidence>
<dbReference type="RefSeq" id="WP_076350044.1">
    <property type="nucleotide sequence ID" value="NZ_CP019082.1"/>
</dbReference>
<evidence type="ECO:0000313" key="2">
    <source>
        <dbReference type="EMBL" id="APW63732.1"/>
    </source>
</evidence>
<dbReference type="EMBL" id="CP019082">
    <property type="protein sequence ID" value="APW63732.1"/>
    <property type="molecule type" value="Genomic_DNA"/>
</dbReference>
<sequence length="458" mass="48824">MRTSLLPHRSSRLVVAAFLAAALGFHLDSSRAQDGDELRVRLDAAPGPYVVGQGIDLRVAVVARDQRPKLDLPTLADARLWAVDTSFKPISASGIGRNVSGDNLFLTRLRLVPLGPGTLDVPPVVARLDDQEGKSKPLRLKIENPPIEGRTSDFLGGVGPFSAEAEADVGLARVGQEFLYRIRVSGPAAWGMTSRPELARLRALPIAARVEALADQTLDEPPERTFVFRIRPSRPGDVVLPPVSIASFDPRTKRYLTRVTRGVPLKVVAVPAFDASKLDYRPAAASLLGKALVATVWLAVGAGVVVVAIVAGRRMKRRWAEASRTGRGAAQRFARIAATSLGERADESPEETARRAIDVLVEYARLSVGRPPGALTPDEARVAIARGSGSDELGRSAARLAARCDRILFAESAGEALGEGGEAASLSRDARDLFTALGRSGGWRSPALVSGWRDATTA</sequence>
<proteinExistence type="predicted"/>
<dbReference type="Proteomes" id="UP000186309">
    <property type="component" value="Chromosome"/>
</dbReference>
<gene>
    <name evidence="2" type="ORF">BSF38_05308</name>
</gene>
<dbReference type="AlphaFoldDB" id="A0A1U7CXQ4"/>
<keyword evidence="1" id="KW-0472">Membrane</keyword>
<protein>
    <recommendedName>
        <fullName evidence="4">Protein BatD</fullName>
    </recommendedName>
</protein>
<feature type="transmembrane region" description="Helical" evidence="1">
    <location>
        <begin position="291"/>
        <end position="311"/>
    </location>
</feature>
<accession>A0A1U7CXQ4</accession>
<evidence type="ECO:0000256" key="1">
    <source>
        <dbReference type="SAM" id="Phobius"/>
    </source>
</evidence>
<keyword evidence="1" id="KW-1133">Transmembrane helix</keyword>
<reference evidence="3" key="1">
    <citation type="submission" date="2016-12" db="EMBL/GenBank/DDBJ databases">
        <title>Comparative genomics of four Isosphaeraceae planctomycetes: a common pool of plasmids and glycoside hydrolase genes.</title>
        <authorList>
            <person name="Ivanova A."/>
        </authorList>
    </citation>
    <scope>NUCLEOTIDE SEQUENCE [LARGE SCALE GENOMIC DNA]</scope>
    <source>
        <strain evidence="3">PX4</strain>
    </source>
</reference>
<name>A0A1U7CXQ4_9BACT</name>
<keyword evidence="3" id="KW-1185">Reference proteome</keyword>
<organism evidence="2 3">
    <name type="scientific">Paludisphaera borealis</name>
    <dbReference type="NCBI Taxonomy" id="1387353"/>
    <lineage>
        <taxon>Bacteria</taxon>
        <taxon>Pseudomonadati</taxon>
        <taxon>Planctomycetota</taxon>
        <taxon>Planctomycetia</taxon>
        <taxon>Isosphaerales</taxon>
        <taxon>Isosphaeraceae</taxon>
        <taxon>Paludisphaera</taxon>
    </lineage>
</organism>
<dbReference type="KEGG" id="pbor:BSF38_05308"/>
<dbReference type="OrthoDB" id="267288at2"/>